<reference evidence="1" key="2">
    <citation type="journal article" date="2015" name="Fish Shellfish Immunol.">
        <title>Early steps in the European eel (Anguilla anguilla)-Vibrio vulnificus interaction in the gills: Role of the RtxA13 toxin.</title>
        <authorList>
            <person name="Callol A."/>
            <person name="Pajuelo D."/>
            <person name="Ebbesson L."/>
            <person name="Teles M."/>
            <person name="MacKenzie S."/>
            <person name="Amaro C."/>
        </authorList>
    </citation>
    <scope>NUCLEOTIDE SEQUENCE</scope>
</reference>
<dbReference type="EMBL" id="GBXM01055648">
    <property type="protein sequence ID" value="JAH52929.1"/>
    <property type="molecule type" value="Transcribed_RNA"/>
</dbReference>
<sequence length="44" mass="4925">MDKPTSISDKPNICNLLSRQLISHLIPQCVKRTVQVLRGCFVTA</sequence>
<name>A0A0E9TGY5_ANGAN</name>
<evidence type="ECO:0000313" key="1">
    <source>
        <dbReference type="EMBL" id="JAH52929.1"/>
    </source>
</evidence>
<protein>
    <submittedName>
        <fullName evidence="1">Uncharacterized protein</fullName>
    </submittedName>
</protein>
<reference evidence="1" key="1">
    <citation type="submission" date="2014-11" db="EMBL/GenBank/DDBJ databases">
        <authorList>
            <person name="Amaro Gonzalez C."/>
        </authorList>
    </citation>
    <scope>NUCLEOTIDE SEQUENCE</scope>
</reference>
<organism evidence="1">
    <name type="scientific">Anguilla anguilla</name>
    <name type="common">European freshwater eel</name>
    <name type="synonym">Muraena anguilla</name>
    <dbReference type="NCBI Taxonomy" id="7936"/>
    <lineage>
        <taxon>Eukaryota</taxon>
        <taxon>Metazoa</taxon>
        <taxon>Chordata</taxon>
        <taxon>Craniata</taxon>
        <taxon>Vertebrata</taxon>
        <taxon>Euteleostomi</taxon>
        <taxon>Actinopterygii</taxon>
        <taxon>Neopterygii</taxon>
        <taxon>Teleostei</taxon>
        <taxon>Anguilliformes</taxon>
        <taxon>Anguillidae</taxon>
        <taxon>Anguilla</taxon>
    </lineage>
</organism>
<accession>A0A0E9TGY5</accession>
<dbReference type="AlphaFoldDB" id="A0A0E9TGY5"/>
<proteinExistence type="predicted"/>